<proteinExistence type="predicted"/>
<keyword evidence="1" id="KW-0812">Transmembrane</keyword>
<dbReference type="Pfam" id="PF20044">
    <property type="entry name" value="DUF6446"/>
    <property type="match status" value="1"/>
</dbReference>
<dbReference type="Proteomes" id="UP000608594">
    <property type="component" value="Unassembled WGS sequence"/>
</dbReference>
<evidence type="ECO:0000256" key="1">
    <source>
        <dbReference type="SAM" id="Phobius"/>
    </source>
</evidence>
<sequence>MNGKWPVLAILGSALIVGGGIWYAQEYMYYDSIAPDAPEAALFIETKSGPISLHVTDFEGIDANSAPHRWRACAKLSDVPTDAVPYDNPLPSYGPGWFDCFDAEQIGHDLEAGIAKAYLSQSEIHPDVDRVLAIYPDGRVFGWNQINDKSPERGVMD</sequence>
<comment type="caution">
    <text evidence="2">The sequence shown here is derived from an EMBL/GenBank/DDBJ whole genome shotgun (WGS) entry which is preliminary data.</text>
</comment>
<feature type="transmembrane region" description="Helical" evidence="1">
    <location>
        <begin position="6"/>
        <end position="24"/>
    </location>
</feature>
<protein>
    <submittedName>
        <fullName evidence="2">Histidine kinase</fullName>
    </submittedName>
</protein>
<keyword evidence="2" id="KW-0808">Transferase</keyword>
<dbReference type="GO" id="GO:0016301">
    <property type="term" value="F:kinase activity"/>
    <property type="evidence" value="ECO:0007669"/>
    <property type="project" value="UniProtKB-KW"/>
</dbReference>
<keyword evidence="3" id="KW-1185">Reference proteome</keyword>
<keyword evidence="2" id="KW-0418">Kinase</keyword>
<dbReference type="AlphaFoldDB" id="A0A926JCK0"/>
<keyword evidence="1" id="KW-1133">Transmembrane helix</keyword>
<keyword evidence="1" id="KW-0472">Membrane</keyword>
<accession>A0A926JCK0</accession>
<dbReference type="EMBL" id="JACOQL010000003">
    <property type="protein sequence ID" value="MBC9246985.1"/>
    <property type="molecule type" value="Genomic_DNA"/>
</dbReference>
<name>A0A926JCK0_9RHOB</name>
<evidence type="ECO:0000313" key="2">
    <source>
        <dbReference type="EMBL" id="MBC9246985.1"/>
    </source>
</evidence>
<evidence type="ECO:0000313" key="3">
    <source>
        <dbReference type="Proteomes" id="UP000608594"/>
    </source>
</evidence>
<organism evidence="2 3">
    <name type="scientific">Paracoccus amoyensis</name>
    <dbReference type="NCBI Taxonomy" id="2760093"/>
    <lineage>
        <taxon>Bacteria</taxon>
        <taxon>Pseudomonadati</taxon>
        <taxon>Pseudomonadota</taxon>
        <taxon>Alphaproteobacteria</taxon>
        <taxon>Rhodobacterales</taxon>
        <taxon>Paracoccaceae</taxon>
        <taxon>Paracoccus</taxon>
    </lineage>
</organism>
<dbReference type="InterPro" id="IPR045616">
    <property type="entry name" value="DUF6446"/>
</dbReference>
<reference evidence="2" key="1">
    <citation type="submission" date="2020-08" db="EMBL/GenBank/DDBJ databases">
        <title>Paracoccus amoyensis sp. nov., isolated from the surface seawater at coast of Xiamen, Fujian.</title>
        <authorList>
            <person name="Lyu L."/>
        </authorList>
    </citation>
    <scope>NUCLEOTIDE SEQUENCE</scope>
    <source>
        <strain evidence="2">11-3</strain>
    </source>
</reference>
<gene>
    <name evidence="2" type="ORF">H4P12_09700</name>
</gene>
<dbReference type="RefSeq" id="WP_187793496.1">
    <property type="nucleotide sequence ID" value="NZ_JACOQL010000003.1"/>
</dbReference>